<dbReference type="AlphaFoldDB" id="A0A1R3J1N7"/>
<dbReference type="Proteomes" id="UP000188268">
    <property type="component" value="Unassembled WGS sequence"/>
</dbReference>
<accession>A0A1R3J1N7</accession>
<evidence type="ECO:0000313" key="1">
    <source>
        <dbReference type="EMBL" id="OMO88745.1"/>
    </source>
</evidence>
<protein>
    <submittedName>
        <fullName evidence="1">Uncharacterized protein</fullName>
    </submittedName>
</protein>
<name>A0A1R3J1N7_COCAP</name>
<evidence type="ECO:0000313" key="2">
    <source>
        <dbReference type="Proteomes" id="UP000188268"/>
    </source>
</evidence>
<organism evidence="1 2">
    <name type="scientific">Corchorus capsularis</name>
    <name type="common">Jute</name>
    <dbReference type="NCBI Taxonomy" id="210143"/>
    <lineage>
        <taxon>Eukaryota</taxon>
        <taxon>Viridiplantae</taxon>
        <taxon>Streptophyta</taxon>
        <taxon>Embryophyta</taxon>
        <taxon>Tracheophyta</taxon>
        <taxon>Spermatophyta</taxon>
        <taxon>Magnoliopsida</taxon>
        <taxon>eudicotyledons</taxon>
        <taxon>Gunneridae</taxon>
        <taxon>Pentapetalae</taxon>
        <taxon>rosids</taxon>
        <taxon>malvids</taxon>
        <taxon>Malvales</taxon>
        <taxon>Malvaceae</taxon>
        <taxon>Grewioideae</taxon>
        <taxon>Apeibeae</taxon>
        <taxon>Corchorus</taxon>
    </lineage>
</organism>
<keyword evidence="2" id="KW-1185">Reference proteome</keyword>
<gene>
    <name evidence="1" type="ORF">CCACVL1_08229</name>
</gene>
<dbReference type="Gramene" id="OMO88745">
    <property type="protein sequence ID" value="OMO88745"/>
    <property type="gene ID" value="CCACVL1_08229"/>
</dbReference>
<sequence length="23" mass="2461">MGLIKGLSSIATVDEEYVFGVTM</sequence>
<proteinExistence type="predicted"/>
<dbReference type="EMBL" id="AWWV01008922">
    <property type="protein sequence ID" value="OMO88745.1"/>
    <property type="molecule type" value="Genomic_DNA"/>
</dbReference>
<comment type="caution">
    <text evidence="1">The sequence shown here is derived from an EMBL/GenBank/DDBJ whole genome shotgun (WGS) entry which is preliminary data.</text>
</comment>
<reference evidence="1 2" key="1">
    <citation type="submission" date="2013-09" db="EMBL/GenBank/DDBJ databases">
        <title>Corchorus capsularis genome sequencing.</title>
        <authorList>
            <person name="Alam M."/>
            <person name="Haque M.S."/>
            <person name="Islam M.S."/>
            <person name="Emdad E.M."/>
            <person name="Islam M.M."/>
            <person name="Ahmed B."/>
            <person name="Halim A."/>
            <person name="Hossen Q.M.M."/>
            <person name="Hossain M.Z."/>
            <person name="Ahmed R."/>
            <person name="Khan M.M."/>
            <person name="Islam R."/>
            <person name="Rashid M.M."/>
            <person name="Khan S.A."/>
            <person name="Rahman M.S."/>
            <person name="Alam M."/>
        </authorList>
    </citation>
    <scope>NUCLEOTIDE SEQUENCE [LARGE SCALE GENOMIC DNA]</scope>
    <source>
        <strain evidence="2">cv. CVL-1</strain>
        <tissue evidence="1">Whole seedling</tissue>
    </source>
</reference>